<organism evidence="1 2">
    <name type="scientific">Microvirga subterranea</name>
    <dbReference type="NCBI Taxonomy" id="186651"/>
    <lineage>
        <taxon>Bacteria</taxon>
        <taxon>Pseudomonadati</taxon>
        <taxon>Pseudomonadota</taxon>
        <taxon>Alphaproteobacteria</taxon>
        <taxon>Hyphomicrobiales</taxon>
        <taxon>Methylobacteriaceae</taxon>
        <taxon>Microvirga</taxon>
    </lineage>
</organism>
<evidence type="ECO:0000313" key="2">
    <source>
        <dbReference type="Proteomes" id="UP000254925"/>
    </source>
</evidence>
<evidence type="ECO:0000313" key="1">
    <source>
        <dbReference type="EMBL" id="RDI53634.1"/>
    </source>
</evidence>
<gene>
    <name evidence="1" type="ORF">DES45_11355</name>
</gene>
<dbReference type="Proteomes" id="UP000254925">
    <property type="component" value="Unassembled WGS sequence"/>
</dbReference>
<proteinExistence type="predicted"/>
<dbReference type="AlphaFoldDB" id="A0A370HA02"/>
<keyword evidence="2" id="KW-1185">Reference proteome</keyword>
<comment type="caution">
    <text evidence="1">The sequence shown here is derived from an EMBL/GenBank/DDBJ whole genome shotgun (WGS) entry which is preliminary data.</text>
</comment>
<protein>
    <submittedName>
        <fullName evidence="1">Uncharacterized protein</fullName>
    </submittedName>
</protein>
<name>A0A370HA02_9HYPH</name>
<reference evidence="1 2" key="1">
    <citation type="submission" date="2018-07" db="EMBL/GenBank/DDBJ databases">
        <title>Genomic Encyclopedia of Type Strains, Phase IV (KMG-IV): sequencing the most valuable type-strain genomes for metagenomic binning, comparative biology and taxonomic classification.</title>
        <authorList>
            <person name="Goeker M."/>
        </authorList>
    </citation>
    <scope>NUCLEOTIDE SEQUENCE [LARGE SCALE GENOMIC DNA]</scope>
    <source>
        <strain evidence="1 2">DSM 14364</strain>
    </source>
</reference>
<accession>A0A370HA02</accession>
<sequence length="201" mass="22006">MEECNSVASLIERLKRKAPAYLDLLTAETEEEFESAFSVVLEKAVHHLEKNKVNFAELKEEGLSGALAGALTIPGLTVTQETNSNGHVDLTIEADHCNPSRIKLGEAKIYAGPSYHIKGIGQLLGRYTTGREGQGLLINYVRNSNIKAITAKLKTEMDAKLPENQTELCAEHTLKWSLVTKHQHSSGEIVAIGHIGCNLYV</sequence>
<dbReference type="EMBL" id="QQBB01000013">
    <property type="protein sequence ID" value="RDI53634.1"/>
    <property type="molecule type" value="Genomic_DNA"/>
</dbReference>